<evidence type="ECO:0000313" key="2">
    <source>
        <dbReference type="EMBL" id="GFY93887.1"/>
    </source>
</evidence>
<feature type="compositionally biased region" description="Basic and acidic residues" evidence="1">
    <location>
        <begin position="177"/>
        <end position="199"/>
    </location>
</feature>
<protein>
    <submittedName>
        <fullName evidence="2">Uncharacterized protein</fullName>
    </submittedName>
</protein>
<dbReference type="EMBL" id="BJWL01000009">
    <property type="protein sequence ID" value="GFY93887.1"/>
    <property type="molecule type" value="Genomic_DNA"/>
</dbReference>
<evidence type="ECO:0000256" key="1">
    <source>
        <dbReference type="SAM" id="MobiDB-lite"/>
    </source>
</evidence>
<comment type="caution">
    <text evidence="2">The sequence shown here is derived from an EMBL/GenBank/DDBJ whole genome shotgun (WGS) entry which is preliminary data.</text>
</comment>
<name>A0A7J0F7I9_9ERIC</name>
<organism evidence="2 3">
    <name type="scientific">Actinidia rufa</name>
    <dbReference type="NCBI Taxonomy" id="165716"/>
    <lineage>
        <taxon>Eukaryota</taxon>
        <taxon>Viridiplantae</taxon>
        <taxon>Streptophyta</taxon>
        <taxon>Embryophyta</taxon>
        <taxon>Tracheophyta</taxon>
        <taxon>Spermatophyta</taxon>
        <taxon>Magnoliopsida</taxon>
        <taxon>eudicotyledons</taxon>
        <taxon>Gunneridae</taxon>
        <taxon>Pentapetalae</taxon>
        <taxon>asterids</taxon>
        <taxon>Ericales</taxon>
        <taxon>Actinidiaceae</taxon>
        <taxon>Actinidia</taxon>
    </lineage>
</organism>
<gene>
    <name evidence="2" type="ORF">Acr_09g0003330</name>
</gene>
<dbReference type="OrthoDB" id="1752359at2759"/>
<dbReference type="AlphaFoldDB" id="A0A7J0F7I9"/>
<feature type="region of interest" description="Disordered" evidence="1">
    <location>
        <begin position="162"/>
        <end position="199"/>
    </location>
</feature>
<accession>A0A7J0F7I9</accession>
<proteinExistence type="predicted"/>
<reference evidence="2 3" key="1">
    <citation type="submission" date="2019-07" db="EMBL/GenBank/DDBJ databases">
        <title>De Novo Assembly of kiwifruit Actinidia rufa.</title>
        <authorList>
            <person name="Sugita-Konishi S."/>
            <person name="Sato K."/>
            <person name="Mori E."/>
            <person name="Abe Y."/>
            <person name="Kisaki G."/>
            <person name="Hamano K."/>
            <person name="Suezawa K."/>
            <person name="Otani M."/>
            <person name="Fukuda T."/>
            <person name="Manabe T."/>
            <person name="Gomi K."/>
            <person name="Tabuchi M."/>
            <person name="Akimitsu K."/>
            <person name="Kataoka I."/>
        </authorList>
    </citation>
    <scope>NUCLEOTIDE SEQUENCE [LARGE SCALE GENOMIC DNA]</scope>
    <source>
        <strain evidence="3">cv. Fuchu</strain>
    </source>
</reference>
<dbReference type="Proteomes" id="UP000585474">
    <property type="component" value="Unassembled WGS sequence"/>
</dbReference>
<evidence type="ECO:0000313" key="3">
    <source>
        <dbReference type="Proteomes" id="UP000585474"/>
    </source>
</evidence>
<sequence>MRSVAQSCLLKQKDLGPSLVDALVLWRFHKLAISLNEFRHMFGIFNNLKLDSGWLYFKARPRKTLLGVYPRNVKGWKNKFFFILRDNWEFAYGQSQGFGVLRVPSKRCNVLLALIEIEQQRFDKILGMLERGQFYPIKDVLRSKSFLISFTLDYGKMVPNGGDNAKDNPVGDATHVAGDEAKSRHSQDNSPRGDHSRDGSVEYIGSIMKRMIDILPPLPDLTLLRLLGGKT</sequence>
<keyword evidence="3" id="KW-1185">Reference proteome</keyword>